<dbReference type="FunCoup" id="A0A409WLE0">
    <property type="interactions" value="200"/>
</dbReference>
<feature type="chain" id="PRO_5019495287" description="Phosphoglycerate mutase-like protein" evidence="2">
    <location>
        <begin position="19"/>
        <end position="558"/>
    </location>
</feature>
<dbReference type="Pfam" id="PF00328">
    <property type="entry name" value="His_Phos_2"/>
    <property type="match status" value="1"/>
</dbReference>
<dbReference type="SUPFAM" id="SSF53254">
    <property type="entry name" value="Phosphoglycerate mutase-like"/>
    <property type="match status" value="1"/>
</dbReference>
<evidence type="ECO:0008006" key="5">
    <source>
        <dbReference type="Google" id="ProtNLM"/>
    </source>
</evidence>
<dbReference type="InterPro" id="IPR029033">
    <property type="entry name" value="His_PPase_superfam"/>
</dbReference>
<keyword evidence="4" id="KW-1185">Reference proteome</keyword>
<organism evidence="3 4">
    <name type="scientific">Psilocybe cyanescens</name>
    <dbReference type="NCBI Taxonomy" id="93625"/>
    <lineage>
        <taxon>Eukaryota</taxon>
        <taxon>Fungi</taxon>
        <taxon>Dikarya</taxon>
        <taxon>Basidiomycota</taxon>
        <taxon>Agaricomycotina</taxon>
        <taxon>Agaricomycetes</taxon>
        <taxon>Agaricomycetidae</taxon>
        <taxon>Agaricales</taxon>
        <taxon>Agaricineae</taxon>
        <taxon>Strophariaceae</taxon>
        <taxon>Psilocybe</taxon>
    </lineage>
</organism>
<dbReference type="PANTHER" id="PTHR20963:SF42">
    <property type="entry name" value="PHOSPHOGLYCERATE MUTASE-LIKE PROTEIN"/>
    <property type="match status" value="1"/>
</dbReference>
<sequence length="558" mass="60109">MFSLILLALLNLVPNVVGLPGPTPAASTFAGSTTTAVFPPPAAGVAGVNTNFPDGSEVGFTGPTRTGDEAGAIATAPVIAKVDSHFPLINSGASGNKPFDVTSHLGNLSPFQSVPSSKFGLPDASPVIPNGCELTQVYLIHRHGARYPTADSGPPGFADKIHTAATSSAGFSAKEELSFLNTWTYKLGGDILTPFGRSQLFNLGVGFRVKYGQLLKKFTNLPVFRTTSEARMLDSALHFAAGFFGVQSYKEDYHQLITIEHADPGTQNNTLAPYETCTNGLNEIASYGDVQSGKWAAIYLAPAVTRLNAKLQGLELNVKDLFAMQQLCAFETVALGYSAFCDLFTEEEWKGFEYQSDLQFWYSFGPGNPASSAMGIGYVQELVSRLTKTRIDTFENTVNASIVTSEILFPLDQPIYVDATHDTILTAIFTAMNFTTLAANGPLPTDRIPEHQTFFANQLAPFASNVVGQVLSCPASDTPTHIRWIVNDGVVPLTGIAGCENNKDGLCKLDTFIAGMKQRIEEVDFEFDCLAKYNIPIPDNIVTGQYPENLKPKPEQKA</sequence>
<dbReference type="PROSITE" id="PS00616">
    <property type="entry name" value="HIS_ACID_PHOSPHAT_1"/>
    <property type="match status" value="1"/>
</dbReference>
<keyword evidence="1" id="KW-0378">Hydrolase</keyword>
<dbReference type="AlphaFoldDB" id="A0A409WLE0"/>
<protein>
    <recommendedName>
        <fullName evidence="5">Phosphoglycerate mutase-like protein</fullName>
    </recommendedName>
</protein>
<accession>A0A409WLE0</accession>
<reference evidence="3 4" key="1">
    <citation type="journal article" date="2018" name="Evol. Lett.">
        <title>Horizontal gene cluster transfer increased hallucinogenic mushroom diversity.</title>
        <authorList>
            <person name="Reynolds H.T."/>
            <person name="Vijayakumar V."/>
            <person name="Gluck-Thaler E."/>
            <person name="Korotkin H.B."/>
            <person name="Matheny P.B."/>
            <person name="Slot J.C."/>
        </authorList>
    </citation>
    <scope>NUCLEOTIDE SEQUENCE [LARGE SCALE GENOMIC DNA]</scope>
    <source>
        <strain evidence="3 4">2631</strain>
    </source>
</reference>
<comment type="caution">
    <text evidence="3">The sequence shown here is derived from an EMBL/GenBank/DDBJ whole genome shotgun (WGS) entry which is preliminary data.</text>
</comment>
<gene>
    <name evidence="3" type="ORF">CVT25_002806</name>
</gene>
<dbReference type="CDD" id="cd07061">
    <property type="entry name" value="HP_HAP_like"/>
    <property type="match status" value="1"/>
</dbReference>
<dbReference type="PANTHER" id="PTHR20963">
    <property type="entry name" value="MULTIPLE INOSITOL POLYPHOSPHATE PHOSPHATASE-RELATED"/>
    <property type="match status" value="1"/>
</dbReference>
<keyword evidence="2" id="KW-0732">Signal</keyword>
<proteinExistence type="predicted"/>
<evidence type="ECO:0000256" key="2">
    <source>
        <dbReference type="SAM" id="SignalP"/>
    </source>
</evidence>
<evidence type="ECO:0000313" key="4">
    <source>
        <dbReference type="Proteomes" id="UP000283269"/>
    </source>
</evidence>
<dbReference type="PROSITE" id="PS00778">
    <property type="entry name" value="HIS_ACID_PHOSPHAT_2"/>
    <property type="match status" value="1"/>
</dbReference>
<dbReference type="InterPro" id="IPR033379">
    <property type="entry name" value="Acid_Pase_AS"/>
</dbReference>
<feature type="signal peptide" evidence="2">
    <location>
        <begin position="1"/>
        <end position="18"/>
    </location>
</feature>
<dbReference type="GO" id="GO:0003993">
    <property type="term" value="F:acid phosphatase activity"/>
    <property type="evidence" value="ECO:0007669"/>
    <property type="project" value="TreeGrafter"/>
</dbReference>
<dbReference type="OrthoDB" id="6509975at2759"/>
<dbReference type="Gene3D" id="3.40.50.1240">
    <property type="entry name" value="Phosphoglycerate mutase-like"/>
    <property type="match status" value="1"/>
</dbReference>
<dbReference type="Proteomes" id="UP000283269">
    <property type="component" value="Unassembled WGS sequence"/>
</dbReference>
<evidence type="ECO:0000256" key="1">
    <source>
        <dbReference type="ARBA" id="ARBA00022801"/>
    </source>
</evidence>
<dbReference type="STRING" id="93625.A0A409WLE0"/>
<dbReference type="EMBL" id="NHYD01003384">
    <property type="protein sequence ID" value="PPQ79240.1"/>
    <property type="molecule type" value="Genomic_DNA"/>
</dbReference>
<name>A0A409WLE0_PSICY</name>
<evidence type="ECO:0000313" key="3">
    <source>
        <dbReference type="EMBL" id="PPQ79240.1"/>
    </source>
</evidence>
<dbReference type="InterPro" id="IPR000560">
    <property type="entry name" value="His_Pase_clade-2"/>
</dbReference>
<dbReference type="InParanoid" id="A0A409WLE0"/>